<evidence type="ECO:0000313" key="8">
    <source>
        <dbReference type="Proteomes" id="UP000749040"/>
    </source>
</evidence>
<keyword evidence="3" id="KW-0732">Signal</keyword>
<feature type="compositionally biased region" description="Polar residues" evidence="4">
    <location>
        <begin position="1520"/>
        <end position="1534"/>
    </location>
</feature>
<evidence type="ECO:0000259" key="6">
    <source>
        <dbReference type="Pfam" id="PF24517"/>
    </source>
</evidence>
<dbReference type="InterPro" id="IPR055372">
    <property type="entry name" value="CBM96"/>
</dbReference>
<gene>
    <name evidence="7" type="ORF">ITX44_20045</name>
</gene>
<dbReference type="InterPro" id="IPR050708">
    <property type="entry name" value="T6SS_VgrG/RHS"/>
</dbReference>
<evidence type="ECO:0000259" key="5">
    <source>
        <dbReference type="Pfam" id="PF22322"/>
    </source>
</evidence>
<comment type="caution">
    <text evidence="7">The sequence shown here is derived from an EMBL/GenBank/DDBJ whole genome shotgun (WGS) entry which is preliminary data.</text>
</comment>
<feature type="domain" description="DUF6973" evidence="5">
    <location>
        <begin position="1976"/>
        <end position="2039"/>
    </location>
</feature>
<dbReference type="NCBIfam" id="TIGR01643">
    <property type="entry name" value="YD_repeat_2x"/>
    <property type="match status" value="2"/>
</dbReference>
<feature type="region of interest" description="Disordered" evidence="4">
    <location>
        <begin position="1520"/>
        <end position="1555"/>
    </location>
</feature>
<dbReference type="NCBIfam" id="NF033679">
    <property type="entry name" value="DNRLRE_dom"/>
    <property type="match status" value="1"/>
</dbReference>
<dbReference type="Proteomes" id="UP000749040">
    <property type="component" value="Unassembled WGS sequence"/>
</dbReference>
<evidence type="ECO:0000256" key="3">
    <source>
        <dbReference type="ARBA" id="ARBA00022729"/>
    </source>
</evidence>
<accession>A0ABS2TTZ4</accession>
<dbReference type="InterPro" id="IPR054246">
    <property type="entry name" value="DUF6973"/>
</dbReference>
<dbReference type="InterPro" id="IPR013783">
    <property type="entry name" value="Ig-like_fold"/>
</dbReference>
<proteinExistence type="predicted"/>
<evidence type="ECO:0000313" key="7">
    <source>
        <dbReference type="EMBL" id="MBM9506803.1"/>
    </source>
</evidence>
<dbReference type="Pfam" id="PF24517">
    <property type="entry name" value="CBM96"/>
    <property type="match status" value="1"/>
</dbReference>
<dbReference type="NCBIfam" id="TIGR03696">
    <property type="entry name" value="Rhs_assc_core"/>
    <property type="match status" value="1"/>
</dbReference>
<protein>
    <submittedName>
        <fullName evidence="7">DNRLRE domain-containing protein</fullName>
    </submittedName>
</protein>
<keyword evidence="8" id="KW-1185">Reference proteome</keyword>
<keyword evidence="2" id="KW-0964">Secreted</keyword>
<dbReference type="InterPro" id="IPR022385">
    <property type="entry name" value="Rhs_assc_core"/>
</dbReference>
<dbReference type="InterPro" id="IPR006530">
    <property type="entry name" value="YD"/>
</dbReference>
<name>A0ABS2TTZ4_9ACTN</name>
<evidence type="ECO:0000256" key="2">
    <source>
        <dbReference type="ARBA" id="ARBA00022525"/>
    </source>
</evidence>
<dbReference type="PANTHER" id="PTHR32305:SF15">
    <property type="entry name" value="PROTEIN RHSA-RELATED"/>
    <property type="match status" value="1"/>
</dbReference>
<feature type="domain" description="Carbohydrate-binding module family 96" evidence="6">
    <location>
        <begin position="291"/>
        <end position="465"/>
    </location>
</feature>
<dbReference type="Gene3D" id="2.180.10.10">
    <property type="entry name" value="RHS repeat-associated core"/>
    <property type="match status" value="1"/>
</dbReference>
<dbReference type="PANTHER" id="PTHR32305">
    <property type="match status" value="1"/>
</dbReference>
<dbReference type="Pfam" id="PF05593">
    <property type="entry name" value="RHS_repeat"/>
    <property type="match status" value="2"/>
</dbReference>
<feature type="region of interest" description="Disordered" evidence="4">
    <location>
        <begin position="1312"/>
        <end position="1338"/>
    </location>
</feature>
<dbReference type="Gene3D" id="2.60.40.10">
    <property type="entry name" value="Immunoglobulins"/>
    <property type="match status" value="1"/>
</dbReference>
<dbReference type="InterPro" id="IPR031325">
    <property type="entry name" value="RHS_repeat"/>
</dbReference>
<comment type="subcellular location">
    <subcellularLocation>
        <location evidence="1">Secreted</location>
    </subcellularLocation>
</comment>
<dbReference type="Pfam" id="PF22322">
    <property type="entry name" value="DUF6973"/>
    <property type="match status" value="1"/>
</dbReference>
<dbReference type="RefSeq" id="WP_205358668.1">
    <property type="nucleotide sequence ID" value="NZ_JADKYB010000010.1"/>
</dbReference>
<sequence length="2087" mass="217451">MSGAVALGLAVSAATVVGEAGAAVAVAPEYQVVAEAPAQAPSYGPAEASDEASARLMARLQGQRIEVLNERTADSSTFVEADGSLTTEAYAGPVRVKQGDGSWKDVDTALTDAGSALKPRAAVADVAVSDGGDKDLASVSDGSRTFGLQWSSMLPAPRVDGSTATYDMGGGASLTVQALAQGFEQSVVLAQAPTGPVSYRIPLTLKGLSLSKDAGTGHLLLKDAAGTVVAEAAAPHMWDASKDPVSGEPVHQHEVATSIETGSDGSTTLVLTPDPAFFAQDLTYPVTIDPSSTLAVTTDTWVQTPDYPDSQLGSQELKAGTYDTGTDVARSYVKFDVSKFAGKHILGATMSLYSYYSATCATTGPGTQAKRVTSPLDTTTLTWGAQPSTTTTNMYTNTGHWGYDASCPANWSNWTLTGMVQDWANGAANYGIQVRSADETDPTTWRRFRSANYTTPGYAPKLVVNYNSHPSQATLVSPATGTATRDTTPTLQAKATDPDGDKLTYHFEIWNSAGTTMIASGDSPQVSSGTTGSWTAPALAQGSYKWRALARDGTDGSTTWPAWNTFTVDTLAPATTSIVAPAFPAGAWSGTPDGNGNLSGSFTFTPPASGLTGVVYKLDTGSWTTAATTGTAVTKTLTFKAGWHTVKVHSVDAAGNTSADTSYSFGAGQASLASPVTGDVTDDSVTLSGQQDGGFTGVTYQYRVGDLGTWQPVPPADVRTSDGGAVAAWPLTFASSQQPDDLTWAAATTFTDDGSLQVRAVFTNGSTTYTTPAATFTINRKADNAPSSDIGPGSVNLLTGDFTLSATDASVFGVSVARSASSRYPLDGADQSGHLAIFGPNWVSGIAGAPSDWSYVKPTSDSHAVNLVAADGTETGFTLASSTSSGDLWTPEPGAESLTLTDTRSGGVVSSFALVTTDGERDTFTRTNTGQSTWQLTTSYTVSGGPATATTVVSNEIRQADGVSYLAEPRYVIAPTGAVSADQCAAQPATKGCRVLEFDYGPATTATASAPGDFAGQVQQLRLWATDPGAGAATSSVLATYLYDASGQLVSVTDPRSGLATAYSYDAAGHLRTLTPPGQLPWTFAYGQVGTGGDSGPGMLLSVSRPTLATGTTDTVDGTATTSVVYQVPVSGDGAPYPLDSATTSTWDQTDNPVSGTAIIPPGGEPASHDGTQLTAAAYATATIDYSDANGRAVNTAGPGGAITTTEYDTDGNVVRELTADNRALALGTTTSSDSLLADRLAKADGTAERADLLSSETDYTVSASSGDELDTGDYGPLHTVVLTHDLTGPLGMLPAGTSVAARAHTVQNYDEGRPSDAAVSDMPTSRTSGAAVEGYPSDGDSLRTVSVYDWDTGNLLKDVDDPDGLDLTAAYTYDDNGNQLTETQPDQDATNTTDTLYWSATGTGSCQGRPEWDGWICQTSPAAPATGGANPGELPVKSFTYDRYGNTISETDTANGQTRTVTTAYDPAEREKSVQVTSTTGTALAEADQTYDPSTGQVATQSNGTQTITKHYDALGRQVSYTDGNGNSSTTGYDAQDRPVTSADSAPGTTTWTYDPTTGRTLSITDSVAGTFTATGYDADGNLLGEKLPGGYTLTRTIDTDGQQTGRTYTDASGEVVLYDQADLAVTGQQTDHVENNGTTLTTGFQYDVSGRLTRAQDDTGDSCTTRSYTFASAARFDRTGLSTGRSATDCADATADTTTTTTVNHGYDSADRFTDAGYTYDAFGNAVTAPGASLAYYANNLPRSETTATAKQIWYLDAAQRLASTDNQTSTDGGSTWTDQGTTVNHYDGDSDSPAWTQDPSGGVTRYVDDLSGGLAAVTGSSTSLQFANLHGDIATTVDLSSGAISAAFYDEFGNTANTSRFGWLGTAERRADTPTGLILMGVRLYDPLAGAFTSIDPVDGGSGNAYSYCSSDPVNCSDTTGTYSESENNNSTHAERKWCRWPSRWRVCDIILSDAHAARSTALRVFHVTLKSMGRSYADAFQHILWMTLLSWDIGPGSALAAGRRHEDYPGNPSSAKKMAYHNNQLGADIGSWMKSTFHYSRHGGVFANTVVQYALLYACYDSRVGVPKYIASQYKVCIRYGYY</sequence>
<dbReference type="EMBL" id="JADKYB010000010">
    <property type="protein sequence ID" value="MBM9506803.1"/>
    <property type="molecule type" value="Genomic_DNA"/>
</dbReference>
<organism evidence="7 8">
    <name type="scientific">Actinacidiphila acididurans</name>
    <dbReference type="NCBI Taxonomy" id="2784346"/>
    <lineage>
        <taxon>Bacteria</taxon>
        <taxon>Bacillati</taxon>
        <taxon>Actinomycetota</taxon>
        <taxon>Actinomycetes</taxon>
        <taxon>Kitasatosporales</taxon>
        <taxon>Streptomycetaceae</taxon>
        <taxon>Actinacidiphila</taxon>
    </lineage>
</organism>
<evidence type="ECO:0000256" key="1">
    <source>
        <dbReference type="ARBA" id="ARBA00004613"/>
    </source>
</evidence>
<reference evidence="7 8" key="1">
    <citation type="submission" date="2021-01" db="EMBL/GenBank/DDBJ databases">
        <title>Streptomyces acididurans sp. nov., isolated from a peat swamp forest soil.</title>
        <authorList>
            <person name="Chantavorakit T."/>
            <person name="Duangmal K."/>
        </authorList>
    </citation>
    <scope>NUCLEOTIDE SEQUENCE [LARGE SCALE GENOMIC DNA]</scope>
    <source>
        <strain evidence="7 8">KK5PA1</strain>
    </source>
</reference>
<evidence type="ECO:0000256" key="4">
    <source>
        <dbReference type="SAM" id="MobiDB-lite"/>
    </source>
</evidence>